<sequence>NNNNNSDATLYQSYNDSEQNRKSVNDVKVRCAHPVPALQRSALTQVYKTARDSDEKASLPKTAASQTHLNDKKTISNRNNGNTTSNSSSSSSRENNRSDDESIAFMLDDEIGDNVIKNKVNMAKQSTHSHTTLRHEKTTNKKAVSTSELSSRSSTPVALDKTQRQHKYDTKDRTSQGQSDGLIN</sequence>
<feature type="region of interest" description="Disordered" evidence="1">
    <location>
        <begin position="124"/>
        <end position="184"/>
    </location>
</feature>
<feature type="compositionally biased region" description="Basic and acidic residues" evidence="1">
    <location>
        <begin position="161"/>
        <end position="174"/>
    </location>
</feature>
<protein>
    <submittedName>
        <fullName evidence="2">Uncharacterized protein</fullName>
    </submittedName>
</protein>
<feature type="compositionally biased region" description="Polar residues" evidence="1">
    <location>
        <begin position="175"/>
        <end position="184"/>
    </location>
</feature>
<name>A0A146KRN8_LYGHE</name>
<dbReference type="AlphaFoldDB" id="A0A146KRN8"/>
<feature type="compositionally biased region" description="Low complexity" evidence="1">
    <location>
        <begin position="76"/>
        <end position="93"/>
    </location>
</feature>
<dbReference type="EMBL" id="GDHC01019478">
    <property type="protein sequence ID" value="JAP99150.1"/>
    <property type="molecule type" value="Transcribed_RNA"/>
</dbReference>
<reference evidence="2" key="1">
    <citation type="journal article" date="2016" name="Gigascience">
        <title>De novo construction of an expanded transcriptome assembly for the western tarnished plant bug, Lygus hesperus.</title>
        <authorList>
            <person name="Tassone E.E."/>
            <person name="Geib S.M."/>
            <person name="Hall B."/>
            <person name="Fabrick J.A."/>
            <person name="Brent C.S."/>
            <person name="Hull J.J."/>
        </authorList>
    </citation>
    <scope>NUCLEOTIDE SEQUENCE</scope>
</reference>
<accession>A0A146KRN8</accession>
<feature type="non-terminal residue" evidence="2">
    <location>
        <position position="1"/>
    </location>
</feature>
<evidence type="ECO:0000256" key="1">
    <source>
        <dbReference type="SAM" id="MobiDB-lite"/>
    </source>
</evidence>
<proteinExistence type="predicted"/>
<feature type="compositionally biased region" description="Basic and acidic residues" evidence="1">
    <location>
        <begin position="49"/>
        <end position="58"/>
    </location>
</feature>
<feature type="compositionally biased region" description="Low complexity" evidence="1">
    <location>
        <begin position="145"/>
        <end position="154"/>
    </location>
</feature>
<feature type="region of interest" description="Disordered" evidence="1">
    <location>
        <begin position="49"/>
        <end position="99"/>
    </location>
</feature>
<evidence type="ECO:0000313" key="2">
    <source>
        <dbReference type="EMBL" id="JAP99150.1"/>
    </source>
</evidence>
<organism evidence="2">
    <name type="scientific">Lygus hesperus</name>
    <name type="common">Western plant bug</name>
    <dbReference type="NCBI Taxonomy" id="30085"/>
    <lineage>
        <taxon>Eukaryota</taxon>
        <taxon>Metazoa</taxon>
        <taxon>Ecdysozoa</taxon>
        <taxon>Arthropoda</taxon>
        <taxon>Hexapoda</taxon>
        <taxon>Insecta</taxon>
        <taxon>Pterygota</taxon>
        <taxon>Neoptera</taxon>
        <taxon>Paraneoptera</taxon>
        <taxon>Hemiptera</taxon>
        <taxon>Heteroptera</taxon>
        <taxon>Panheteroptera</taxon>
        <taxon>Cimicomorpha</taxon>
        <taxon>Miridae</taxon>
        <taxon>Mirini</taxon>
        <taxon>Lygus</taxon>
    </lineage>
</organism>
<gene>
    <name evidence="2" type="ORF">g.17718</name>
</gene>